<evidence type="ECO:0000256" key="6">
    <source>
        <dbReference type="ARBA" id="ARBA00023136"/>
    </source>
</evidence>
<feature type="chain" id="PRO_5004807681" description="LYK3/RLK10-like LysM domain-containing protein" evidence="9">
    <location>
        <begin position="27"/>
        <end position="362"/>
    </location>
</feature>
<comment type="subcellular location">
    <subcellularLocation>
        <location evidence="1">Cell membrane</location>
        <topology evidence="1">Single-pass membrane protein</topology>
    </subcellularLocation>
</comment>
<keyword evidence="4 9" id="KW-0732">Signal</keyword>
<dbReference type="Gramene" id="ERN10678">
    <property type="protein sequence ID" value="ERN10678"/>
    <property type="gene ID" value="AMTR_s00028p00239280"/>
</dbReference>
<sequence>MGMNSFCELGLLLALLCSFCWVTTVAQCKTGCDLAFGSYYITQGQIFGNISVLFDGISFVDIQQYNPEASSQDSILFDTRLNITFTCDCNDGILGHTFRYPLKRGDTYNGVARTYANLTDVTWLQAVNSYAPTEIPDNGSLNVTVNCSCGDADISRDYGLFLTYPLRQGENLSGLASAFNISSSLLQRYNPNANYNSGRHLVFIPFKDSSGSYRPLQLSNGGIPAGAVVGIVVAGIAAMSILVICYFMVYKRKKTKASLLSSPFEDAPINDSPYPGYRVLIANLSRTYSCYLRVLHYLINQNTGPPFLMVRVMHSLLLEELGFLLTLFAILYLLEEKEPMVHQMPADNCPKQGHLSVKWLST</sequence>
<gene>
    <name evidence="11" type="ORF">AMTR_s00028p00239280</name>
</gene>
<protein>
    <recommendedName>
        <fullName evidence="10">LYK3/RLK10-like LysM domain-containing protein</fullName>
    </recommendedName>
</protein>
<keyword evidence="6 8" id="KW-0472">Membrane</keyword>
<dbReference type="GO" id="GO:0019199">
    <property type="term" value="F:transmembrane receptor protein kinase activity"/>
    <property type="evidence" value="ECO:0007669"/>
    <property type="project" value="InterPro"/>
</dbReference>
<evidence type="ECO:0000256" key="2">
    <source>
        <dbReference type="ARBA" id="ARBA00022475"/>
    </source>
</evidence>
<dbReference type="PANTHER" id="PTHR46204:SF2">
    <property type="entry name" value="CHITIN ELICITOR RECEPTOR KINASE 1"/>
    <property type="match status" value="1"/>
</dbReference>
<keyword evidence="5 8" id="KW-1133">Transmembrane helix</keyword>
<evidence type="ECO:0000256" key="8">
    <source>
        <dbReference type="SAM" id="Phobius"/>
    </source>
</evidence>
<keyword evidence="7" id="KW-1015">Disulfide bond</keyword>
<evidence type="ECO:0000256" key="9">
    <source>
        <dbReference type="SAM" id="SignalP"/>
    </source>
</evidence>
<evidence type="ECO:0000256" key="4">
    <source>
        <dbReference type="ARBA" id="ARBA00022729"/>
    </source>
</evidence>
<evidence type="ECO:0000256" key="1">
    <source>
        <dbReference type="ARBA" id="ARBA00004162"/>
    </source>
</evidence>
<evidence type="ECO:0000256" key="5">
    <source>
        <dbReference type="ARBA" id="ARBA00022989"/>
    </source>
</evidence>
<keyword evidence="12" id="KW-1185">Reference proteome</keyword>
<feature type="signal peptide" evidence="9">
    <location>
        <begin position="1"/>
        <end position="26"/>
    </location>
</feature>
<feature type="transmembrane region" description="Helical" evidence="8">
    <location>
        <begin position="225"/>
        <end position="249"/>
    </location>
</feature>
<dbReference type="OMA" id="IITHADP"/>
<feature type="domain" description="LYK3/RLK10-like LysM" evidence="10">
    <location>
        <begin position="162"/>
        <end position="205"/>
    </location>
</feature>
<accession>W1PRM7</accession>
<dbReference type="eggNOG" id="ENOG502QPX8">
    <property type="taxonomic scope" value="Eukaryota"/>
</dbReference>
<reference evidence="12" key="1">
    <citation type="journal article" date="2013" name="Science">
        <title>The Amborella genome and the evolution of flowering plants.</title>
        <authorList>
            <consortium name="Amborella Genome Project"/>
        </authorList>
    </citation>
    <scope>NUCLEOTIDE SEQUENCE [LARGE SCALE GENOMIC DNA]</scope>
</reference>
<proteinExistence type="predicted"/>
<keyword evidence="3 8" id="KW-0812">Transmembrane</keyword>
<dbReference type="EMBL" id="KI392812">
    <property type="protein sequence ID" value="ERN10678.1"/>
    <property type="molecule type" value="Genomic_DNA"/>
</dbReference>
<dbReference type="HOGENOM" id="CLU_765815_0_0_1"/>
<feature type="transmembrane region" description="Helical" evidence="8">
    <location>
        <begin position="316"/>
        <end position="334"/>
    </location>
</feature>
<dbReference type="GO" id="GO:0005886">
    <property type="term" value="C:plasma membrane"/>
    <property type="evidence" value="ECO:0007669"/>
    <property type="project" value="UniProtKB-SubCell"/>
</dbReference>
<evidence type="ECO:0000313" key="11">
    <source>
        <dbReference type="EMBL" id="ERN10678.1"/>
    </source>
</evidence>
<dbReference type="Pfam" id="PF23577">
    <property type="entry name" value="LysM_RLK"/>
    <property type="match status" value="1"/>
</dbReference>
<evidence type="ECO:0000259" key="10">
    <source>
        <dbReference type="Pfam" id="PF23577"/>
    </source>
</evidence>
<dbReference type="InterPro" id="IPR044812">
    <property type="entry name" value="CERK1/LYK3-like"/>
</dbReference>
<organism evidence="11 12">
    <name type="scientific">Amborella trichopoda</name>
    <dbReference type="NCBI Taxonomy" id="13333"/>
    <lineage>
        <taxon>Eukaryota</taxon>
        <taxon>Viridiplantae</taxon>
        <taxon>Streptophyta</taxon>
        <taxon>Embryophyta</taxon>
        <taxon>Tracheophyta</taxon>
        <taxon>Spermatophyta</taxon>
        <taxon>Magnoliopsida</taxon>
        <taxon>Amborellales</taxon>
        <taxon>Amborellaceae</taxon>
        <taxon>Amborella</taxon>
    </lineage>
</organism>
<dbReference type="InterPro" id="IPR057097">
    <property type="entry name" value="LysM_RLK3/10"/>
</dbReference>
<keyword evidence="2" id="KW-1003">Cell membrane</keyword>
<name>W1PRM7_AMBTC</name>
<dbReference type="AlphaFoldDB" id="W1PRM7"/>
<dbReference type="PANTHER" id="PTHR46204">
    <property type="entry name" value="CHITIN ELICITOR RECEPTOR KINASE 1-RELATED"/>
    <property type="match status" value="1"/>
</dbReference>
<evidence type="ECO:0000313" key="12">
    <source>
        <dbReference type="Proteomes" id="UP000017836"/>
    </source>
</evidence>
<dbReference type="STRING" id="13333.W1PRM7"/>
<dbReference type="GO" id="GO:0045087">
    <property type="term" value="P:innate immune response"/>
    <property type="evidence" value="ECO:0007669"/>
    <property type="project" value="InterPro"/>
</dbReference>
<evidence type="ECO:0000256" key="3">
    <source>
        <dbReference type="ARBA" id="ARBA00022692"/>
    </source>
</evidence>
<dbReference type="Proteomes" id="UP000017836">
    <property type="component" value="Unassembled WGS sequence"/>
</dbReference>
<evidence type="ECO:0000256" key="7">
    <source>
        <dbReference type="ARBA" id="ARBA00023157"/>
    </source>
</evidence>